<accession>A0A8J2LAN0</accession>
<dbReference type="Pfam" id="PF16064">
    <property type="entry name" value="DUF4806"/>
    <property type="match status" value="1"/>
</dbReference>
<evidence type="ECO:0000256" key="1">
    <source>
        <dbReference type="SAM" id="MobiDB-lite"/>
    </source>
</evidence>
<proteinExistence type="predicted"/>
<dbReference type="PANTHER" id="PTHR34153">
    <property type="entry name" value="SI:CH211-262H13.3-RELATED-RELATED"/>
    <property type="match status" value="1"/>
</dbReference>
<protein>
    <recommendedName>
        <fullName evidence="2">DUF4806 domain-containing protein</fullName>
    </recommendedName>
</protein>
<name>A0A8J2LAN0_9HEXA</name>
<evidence type="ECO:0000313" key="3">
    <source>
        <dbReference type="EMBL" id="CAG7829344.1"/>
    </source>
</evidence>
<feature type="compositionally biased region" description="Polar residues" evidence="1">
    <location>
        <begin position="161"/>
        <end position="171"/>
    </location>
</feature>
<comment type="caution">
    <text evidence="3">The sequence shown here is derived from an EMBL/GenBank/DDBJ whole genome shotgun (WGS) entry which is preliminary data.</text>
</comment>
<dbReference type="EMBL" id="CAJVCH010551087">
    <property type="protein sequence ID" value="CAG7829344.1"/>
    <property type="molecule type" value="Genomic_DNA"/>
</dbReference>
<feature type="region of interest" description="Disordered" evidence="1">
    <location>
        <begin position="125"/>
        <end position="188"/>
    </location>
</feature>
<feature type="compositionally biased region" description="Polar residues" evidence="1">
    <location>
        <begin position="179"/>
        <end position="188"/>
    </location>
</feature>
<dbReference type="AlphaFoldDB" id="A0A8J2LAN0"/>
<reference evidence="3" key="1">
    <citation type="submission" date="2021-06" db="EMBL/GenBank/DDBJ databases">
        <authorList>
            <person name="Hodson N. C."/>
            <person name="Mongue J. A."/>
            <person name="Jaron S. K."/>
        </authorList>
    </citation>
    <scope>NUCLEOTIDE SEQUENCE</scope>
</reference>
<evidence type="ECO:0000259" key="2">
    <source>
        <dbReference type="Pfam" id="PF16064"/>
    </source>
</evidence>
<feature type="domain" description="DUF4806" evidence="2">
    <location>
        <begin position="257"/>
        <end position="336"/>
    </location>
</feature>
<dbReference type="OrthoDB" id="8029111at2759"/>
<dbReference type="PANTHER" id="PTHR34153:SF2">
    <property type="entry name" value="SI:CH211-262H13.3-RELATED"/>
    <property type="match status" value="1"/>
</dbReference>
<evidence type="ECO:0000313" key="4">
    <source>
        <dbReference type="Proteomes" id="UP000708208"/>
    </source>
</evidence>
<keyword evidence="4" id="KW-1185">Reference proteome</keyword>
<organism evidence="3 4">
    <name type="scientific">Allacma fusca</name>
    <dbReference type="NCBI Taxonomy" id="39272"/>
    <lineage>
        <taxon>Eukaryota</taxon>
        <taxon>Metazoa</taxon>
        <taxon>Ecdysozoa</taxon>
        <taxon>Arthropoda</taxon>
        <taxon>Hexapoda</taxon>
        <taxon>Collembola</taxon>
        <taxon>Symphypleona</taxon>
        <taxon>Sminthuridae</taxon>
        <taxon>Allacma</taxon>
    </lineage>
</organism>
<dbReference type="Proteomes" id="UP000708208">
    <property type="component" value="Unassembled WGS sequence"/>
</dbReference>
<dbReference type="InterPro" id="IPR032071">
    <property type="entry name" value="DUF4806"/>
</dbReference>
<gene>
    <name evidence="3" type="ORF">AFUS01_LOCUS39212</name>
</gene>
<sequence length="378" mass="42161">MCRLTDTSRNFGSRGNSGTPRVTIVSEIKPGKYIHFGLRKGLLNRIGDSDWSEISFDLNVGFVTDIPFEYLHLVLLGGTKKLLNVWAHSSSFKGSLSRQQLNQLSRNLTNQLTILEARQKANRIVESDASSTDTEAPRKRKLPVRFAESSNSAKRAKHVSRTQTHLATASFPSPPPKALQSTNEQIVSTSRTVPHVPIGINSAEQLPTKDSENGFEKLVLAGIAVLKVRIRAIQDAQTIILEQIRELRSTNALPGRVKKVKLPVESLEDLDGLEVKIGSDPDAYSDLANSLDWIGGRTVRRCTNNALRKLMTDKVAQQLNWKGANEKRAFKSFEVCTILIESDWLKAAPTRFKRQLGQTRGEEIPLDEERDEEDSLLN</sequence>